<dbReference type="Gene3D" id="3.40.50.150">
    <property type="entry name" value="Vaccinia Virus protein VP39"/>
    <property type="match status" value="1"/>
</dbReference>
<keyword evidence="5" id="KW-1185">Reference proteome</keyword>
<accession>A0ABT5VH36</accession>
<evidence type="ECO:0000313" key="4">
    <source>
        <dbReference type="EMBL" id="MDE5414647.1"/>
    </source>
</evidence>
<reference evidence="4" key="1">
    <citation type="submission" date="2024-05" db="EMBL/GenBank/DDBJ databases">
        <title>Alkalihalobacillus sp. strain MEB203 novel alkaliphilic bacterium from Lonar Lake, India.</title>
        <authorList>
            <person name="Joshi A."/>
            <person name="Thite S."/>
            <person name="Mengade P."/>
        </authorList>
    </citation>
    <scope>NUCLEOTIDE SEQUENCE</scope>
    <source>
        <strain evidence="4">MEB 203</strain>
    </source>
</reference>
<evidence type="ECO:0000259" key="3">
    <source>
        <dbReference type="Pfam" id="PF13649"/>
    </source>
</evidence>
<dbReference type="GO" id="GO:0032259">
    <property type="term" value="P:methylation"/>
    <property type="evidence" value="ECO:0007669"/>
    <property type="project" value="UniProtKB-KW"/>
</dbReference>
<gene>
    <name evidence="4" type="ORF">N7Z68_14810</name>
</gene>
<keyword evidence="2" id="KW-0808">Transferase</keyword>
<name>A0ABT5VH36_9BACI</name>
<proteinExistence type="predicted"/>
<dbReference type="RefSeq" id="WP_275119261.1">
    <property type="nucleotide sequence ID" value="NZ_JAOTPO010000010.1"/>
</dbReference>
<dbReference type="CDD" id="cd02440">
    <property type="entry name" value="AdoMet_MTases"/>
    <property type="match status" value="1"/>
</dbReference>
<dbReference type="Pfam" id="PF13649">
    <property type="entry name" value="Methyltransf_25"/>
    <property type="match status" value="1"/>
</dbReference>
<evidence type="ECO:0000256" key="1">
    <source>
        <dbReference type="ARBA" id="ARBA00022603"/>
    </source>
</evidence>
<dbReference type="SUPFAM" id="SSF53335">
    <property type="entry name" value="S-adenosyl-L-methionine-dependent methyltransferases"/>
    <property type="match status" value="1"/>
</dbReference>
<dbReference type="PANTHER" id="PTHR22809">
    <property type="entry name" value="METHYLTRANSFERASE-RELATED"/>
    <property type="match status" value="1"/>
</dbReference>
<dbReference type="EMBL" id="JAOTPO010000010">
    <property type="protein sequence ID" value="MDE5414647.1"/>
    <property type="molecule type" value="Genomic_DNA"/>
</dbReference>
<feature type="domain" description="Methyltransferase" evidence="3">
    <location>
        <begin position="54"/>
        <end position="155"/>
    </location>
</feature>
<dbReference type="InterPro" id="IPR029063">
    <property type="entry name" value="SAM-dependent_MTases_sf"/>
</dbReference>
<dbReference type="GO" id="GO:0008168">
    <property type="term" value="F:methyltransferase activity"/>
    <property type="evidence" value="ECO:0007669"/>
    <property type="project" value="UniProtKB-KW"/>
</dbReference>
<evidence type="ECO:0000256" key="2">
    <source>
        <dbReference type="ARBA" id="ARBA00022679"/>
    </source>
</evidence>
<dbReference type="InterPro" id="IPR026113">
    <property type="entry name" value="METTL2/6/8-like"/>
</dbReference>
<keyword evidence="1 4" id="KW-0489">Methyltransferase</keyword>
<comment type="caution">
    <text evidence="4">The sequence shown here is derived from an EMBL/GenBank/DDBJ whole genome shotgun (WGS) entry which is preliminary data.</text>
</comment>
<dbReference type="PANTHER" id="PTHR22809:SF11">
    <property type="entry name" value="TRNA N(3)-METHYLCYTIDINE METHYLTRANSFERASE METTL2"/>
    <property type="match status" value="1"/>
</dbReference>
<organism evidence="4 5">
    <name type="scientific">Alkalihalobacterium chitinilyticum</name>
    <dbReference type="NCBI Taxonomy" id="2980103"/>
    <lineage>
        <taxon>Bacteria</taxon>
        <taxon>Bacillati</taxon>
        <taxon>Bacillota</taxon>
        <taxon>Bacilli</taxon>
        <taxon>Bacillales</taxon>
        <taxon>Bacillaceae</taxon>
        <taxon>Alkalihalobacterium</taxon>
    </lineage>
</organism>
<dbReference type="Proteomes" id="UP001148125">
    <property type="component" value="Unassembled WGS sequence"/>
</dbReference>
<protein>
    <submittedName>
        <fullName evidence="4">Class I SAM-dependent methyltransferase</fullName>
    </submittedName>
</protein>
<dbReference type="InterPro" id="IPR041698">
    <property type="entry name" value="Methyltransf_25"/>
</dbReference>
<evidence type="ECO:0000313" key="5">
    <source>
        <dbReference type="Proteomes" id="UP001148125"/>
    </source>
</evidence>
<sequence>MNINIDYIRQEEAKYHNEFYKENKLFEKGSWLFKPVPNVLRYLNAISKKQNMRILDLGCGVGRHSIPLAEKVRQTNGVVDCVDYLETAVEKLREYSTHFNVQANIHPVLSLIEEFPIEEQAYHYIVAVSSLEHVESVDQFTDVLHRMIRGTRAGGVHYLVINSGVEEIDGVTGNQLDPLFEVNLPTEKMMSLLQEVYRGWSELEVVVKPLEYTINRGEKVVQLKTNAITFVIQKPVD</sequence>